<comment type="cofactor">
    <cofactor evidence="1">
        <name>Fe cation</name>
        <dbReference type="ChEBI" id="CHEBI:24875"/>
    </cofactor>
</comment>
<dbReference type="Gene3D" id="2.102.10.10">
    <property type="entry name" value="Rieske [2Fe-2S] iron-sulphur domain"/>
    <property type="match status" value="1"/>
</dbReference>
<dbReference type="EMBL" id="PVNL01000042">
    <property type="protein sequence ID" value="PRQ08251.1"/>
    <property type="molecule type" value="Genomic_DNA"/>
</dbReference>
<organism evidence="8 9">
    <name type="scientific">Enhygromyxa salina</name>
    <dbReference type="NCBI Taxonomy" id="215803"/>
    <lineage>
        <taxon>Bacteria</taxon>
        <taxon>Pseudomonadati</taxon>
        <taxon>Myxococcota</taxon>
        <taxon>Polyangia</taxon>
        <taxon>Nannocystales</taxon>
        <taxon>Nannocystaceae</taxon>
        <taxon>Enhygromyxa</taxon>
    </lineage>
</organism>
<keyword evidence="2" id="KW-0001">2Fe-2S</keyword>
<feature type="domain" description="Rieske" evidence="7">
    <location>
        <begin position="23"/>
        <end position="125"/>
    </location>
</feature>
<gene>
    <name evidence="8" type="primary">kshA_2</name>
    <name evidence="8" type="ORF">ENSA7_18730</name>
</gene>
<evidence type="ECO:0000256" key="2">
    <source>
        <dbReference type="ARBA" id="ARBA00022714"/>
    </source>
</evidence>
<dbReference type="RefSeq" id="WP_106088899.1">
    <property type="nucleotide sequence ID" value="NZ_PVNL01000042.1"/>
</dbReference>
<dbReference type="GO" id="GO:0004497">
    <property type="term" value="F:monooxygenase activity"/>
    <property type="evidence" value="ECO:0007669"/>
    <property type="project" value="UniProtKB-KW"/>
</dbReference>
<accession>A0A2S9YT11</accession>
<dbReference type="Pfam" id="PF19298">
    <property type="entry name" value="KshA_C"/>
    <property type="match status" value="1"/>
</dbReference>
<keyword evidence="6" id="KW-0411">Iron-sulfur</keyword>
<keyword evidence="5" id="KW-0408">Iron</keyword>
<dbReference type="Pfam" id="PF00355">
    <property type="entry name" value="Rieske"/>
    <property type="match status" value="1"/>
</dbReference>
<evidence type="ECO:0000256" key="3">
    <source>
        <dbReference type="ARBA" id="ARBA00022723"/>
    </source>
</evidence>
<dbReference type="InterPro" id="IPR017941">
    <property type="entry name" value="Rieske_2Fe-2S"/>
</dbReference>
<evidence type="ECO:0000256" key="4">
    <source>
        <dbReference type="ARBA" id="ARBA00023002"/>
    </source>
</evidence>
<dbReference type="Gene3D" id="3.90.380.10">
    <property type="entry name" value="Naphthalene 1,2-dioxygenase Alpha Subunit, Chain A, domain 1"/>
    <property type="match status" value="1"/>
</dbReference>
<dbReference type="EC" id="1.14.13.142" evidence="8"/>
<dbReference type="InterPro" id="IPR036922">
    <property type="entry name" value="Rieske_2Fe-2S_sf"/>
</dbReference>
<dbReference type="GO" id="GO:0051537">
    <property type="term" value="F:2 iron, 2 sulfur cluster binding"/>
    <property type="evidence" value="ECO:0007669"/>
    <property type="project" value="UniProtKB-KW"/>
</dbReference>
<dbReference type="InterPro" id="IPR045605">
    <property type="entry name" value="KshA-like_C"/>
</dbReference>
<dbReference type="AlphaFoldDB" id="A0A2S9YT11"/>
<reference evidence="8 9" key="1">
    <citation type="submission" date="2018-03" db="EMBL/GenBank/DDBJ databases">
        <title>Draft Genome Sequences of the Obligatory Marine Myxobacteria Enhygromyxa salina SWB007.</title>
        <authorList>
            <person name="Poehlein A."/>
            <person name="Moghaddam J.A."/>
            <person name="Harms H."/>
            <person name="Alanjari M."/>
            <person name="Koenig G.M."/>
            <person name="Daniel R."/>
            <person name="Schaeberle T.F."/>
        </authorList>
    </citation>
    <scope>NUCLEOTIDE SEQUENCE [LARGE SCALE GENOMIC DNA]</scope>
    <source>
        <strain evidence="8 9">SWB007</strain>
    </source>
</reference>
<dbReference type="PANTHER" id="PTHR21266">
    <property type="entry name" value="IRON-SULFUR DOMAIN CONTAINING PROTEIN"/>
    <property type="match status" value="1"/>
</dbReference>
<comment type="caution">
    <text evidence="8">The sequence shown here is derived from an EMBL/GenBank/DDBJ whole genome shotgun (WGS) entry which is preliminary data.</text>
</comment>
<evidence type="ECO:0000256" key="6">
    <source>
        <dbReference type="ARBA" id="ARBA00023014"/>
    </source>
</evidence>
<dbReference type="PROSITE" id="PS51296">
    <property type="entry name" value="RIESKE"/>
    <property type="match status" value="1"/>
</dbReference>
<dbReference type="OrthoDB" id="9790995at2"/>
<keyword evidence="4 8" id="KW-0560">Oxidoreductase</keyword>
<protein>
    <submittedName>
        <fullName evidence="8">3-ketosteroid-9-alpha-monooxygenase oxygenase subunit</fullName>
        <ecNumber evidence="8">1.14.13.142</ecNumber>
    </submittedName>
</protein>
<evidence type="ECO:0000256" key="1">
    <source>
        <dbReference type="ARBA" id="ARBA00001962"/>
    </source>
</evidence>
<dbReference type="GO" id="GO:0005737">
    <property type="term" value="C:cytoplasm"/>
    <property type="evidence" value="ECO:0007669"/>
    <property type="project" value="TreeGrafter"/>
</dbReference>
<proteinExistence type="predicted"/>
<dbReference type="InterPro" id="IPR050584">
    <property type="entry name" value="Cholesterol_7-desaturase"/>
</dbReference>
<dbReference type="GO" id="GO:0046872">
    <property type="term" value="F:metal ion binding"/>
    <property type="evidence" value="ECO:0007669"/>
    <property type="project" value="UniProtKB-KW"/>
</dbReference>
<evidence type="ECO:0000313" key="8">
    <source>
        <dbReference type="EMBL" id="PRQ08251.1"/>
    </source>
</evidence>
<evidence type="ECO:0000313" key="9">
    <source>
        <dbReference type="Proteomes" id="UP000238823"/>
    </source>
</evidence>
<dbReference type="SUPFAM" id="SSF50022">
    <property type="entry name" value="ISP domain"/>
    <property type="match status" value="1"/>
</dbReference>
<sequence>MATAKNASKRYMRPPPQYVHDWFSPLRSSDVVAGKITNFTYMGNELIAFRDAAGKVVVLDAQCPHFGAHRGVGGRVVDGCVRCPFHGLYFNGDGQCVKGDFVADATSLRHVKSVPWTVHEVAASIFIWHGADRANPDRPLRFLEPDFFDGWSEPVTNAGRPLKPTNVFFPTENIVDIQHFYAVHFWQLDGIDRHPSEDEDGDFSAILRVTWTLGAQSPSPLLQRLGKSIKTPFEFDIRVLGPGMALSLATLGPEQGNLQIMNIILITPVSPTDCHIRVVSSVKRTIDNPVNKLARRVISRGLEDLLARVFLAIATKDFDGDEMIWTRRKFLQNPKPLAEDGPIIEFRRWCERFWPPEYLPG</sequence>
<name>A0A2S9YT11_9BACT</name>
<dbReference type="GO" id="GO:0008203">
    <property type="term" value="P:cholesterol metabolic process"/>
    <property type="evidence" value="ECO:0007669"/>
    <property type="project" value="InterPro"/>
</dbReference>
<dbReference type="PANTHER" id="PTHR21266:SF60">
    <property type="entry name" value="3-KETOSTEROID-9-ALPHA-MONOOXYGENASE, OXYGENASE COMPONENT"/>
    <property type="match status" value="1"/>
</dbReference>
<evidence type="ECO:0000259" key="7">
    <source>
        <dbReference type="PROSITE" id="PS51296"/>
    </source>
</evidence>
<dbReference type="SUPFAM" id="SSF55961">
    <property type="entry name" value="Bet v1-like"/>
    <property type="match status" value="1"/>
</dbReference>
<evidence type="ECO:0000256" key="5">
    <source>
        <dbReference type="ARBA" id="ARBA00023004"/>
    </source>
</evidence>
<keyword evidence="8" id="KW-0503">Monooxygenase</keyword>
<keyword evidence="3" id="KW-0479">Metal-binding</keyword>
<dbReference type="Proteomes" id="UP000238823">
    <property type="component" value="Unassembled WGS sequence"/>
</dbReference>